<protein>
    <recommendedName>
        <fullName evidence="3">POTRA domain-containing protein</fullName>
    </recommendedName>
</protein>
<comment type="subcellular location">
    <subcellularLocation>
        <location evidence="1">Membrane</location>
    </subcellularLocation>
</comment>
<keyword evidence="2" id="KW-0472">Membrane</keyword>
<dbReference type="Gene3D" id="3.10.20.310">
    <property type="entry name" value="membrane protein fhac"/>
    <property type="match status" value="1"/>
</dbReference>
<evidence type="ECO:0000256" key="1">
    <source>
        <dbReference type="ARBA" id="ARBA00004370"/>
    </source>
</evidence>
<accession>X1E622</accession>
<dbReference type="InterPro" id="IPR034746">
    <property type="entry name" value="POTRA"/>
</dbReference>
<comment type="caution">
    <text evidence="4">The sequence shown here is derived from an EMBL/GenBank/DDBJ whole genome shotgun (WGS) entry which is preliminary data.</text>
</comment>
<dbReference type="AlphaFoldDB" id="X1E622"/>
<reference evidence="4" key="1">
    <citation type="journal article" date="2014" name="Front. Microbiol.">
        <title>High frequency of phylogenetically diverse reductive dehalogenase-homologous genes in deep subseafloor sedimentary metagenomes.</title>
        <authorList>
            <person name="Kawai M."/>
            <person name="Futagami T."/>
            <person name="Toyoda A."/>
            <person name="Takaki Y."/>
            <person name="Nishi S."/>
            <person name="Hori S."/>
            <person name="Arai W."/>
            <person name="Tsubouchi T."/>
            <person name="Morono Y."/>
            <person name="Uchiyama I."/>
            <person name="Ito T."/>
            <person name="Fujiyama A."/>
            <person name="Inagaki F."/>
            <person name="Takami H."/>
        </authorList>
    </citation>
    <scope>NUCLEOTIDE SEQUENCE</scope>
    <source>
        <strain evidence="4">Expedition CK06-06</strain>
    </source>
</reference>
<evidence type="ECO:0000259" key="3">
    <source>
        <dbReference type="PROSITE" id="PS51779"/>
    </source>
</evidence>
<sequence>MKLKKLVIILSLLLFYAAYAWGDSFVVNNIKVQGLQRISRGTVLSYVPVKQGDSIDDAKSDKIIATLYQTGFFSKVDL</sequence>
<gene>
    <name evidence="4" type="ORF">S01H4_65687</name>
</gene>
<feature type="non-terminal residue" evidence="4">
    <location>
        <position position="78"/>
    </location>
</feature>
<name>X1E622_9ZZZZ</name>
<dbReference type="EMBL" id="BART01040297">
    <property type="protein sequence ID" value="GAH27972.1"/>
    <property type="molecule type" value="Genomic_DNA"/>
</dbReference>
<proteinExistence type="predicted"/>
<evidence type="ECO:0000256" key="2">
    <source>
        <dbReference type="ARBA" id="ARBA00023136"/>
    </source>
</evidence>
<dbReference type="PROSITE" id="PS51779">
    <property type="entry name" value="POTRA"/>
    <property type="match status" value="1"/>
</dbReference>
<dbReference type="GO" id="GO:0019867">
    <property type="term" value="C:outer membrane"/>
    <property type="evidence" value="ECO:0007669"/>
    <property type="project" value="InterPro"/>
</dbReference>
<organism evidence="4">
    <name type="scientific">marine sediment metagenome</name>
    <dbReference type="NCBI Taxonomy" id="412755"/>
    <lineage>
        <taxon>unclassified sequences</taxon>
        <taxon>metagenomes</taxon>
        <taxon>ecological metagenomes</taxon>
    </lineage>
</organism>
<evidence type="ECO:0000313" key="4">
    <source>
        <dbReference type="EMBL" id="GAH27972.1"/>
    </source>
</evidence>
<dbReference type="InterPro" id="IPR010827">
    <property type="entry name" value="BamA/TamA_POTRA"/>
</dbReference>
<feature type="domain" description="POTRA" evidence="3">
    <location>
        <begin position="25"/>
        <end position="78"/>
    </location>
</feature>
<dbReference type="Pfam" id="PF07244">
    <property type="entry name" value="POTRA"/>
    <property type="match status" value="1"/>
</dbReference>